<dbReference type="RefSeq" id="WP_074975023.1">
    <property type="nucleotide sequence ID" value="NZ_FPBZ01000010.1"/>
</dbReference>
<dbReference type="PROSITE" id="PS50943">
    <property type="entry name" value="HTH_CROC1"/>
    <property type="match status" value="1"/>
</dbReference>
<gene>
    <name evidence="2" type="ORF">SAMN05216417_11063</name>
</gene>
<dbReference type="EMBL" id="FPBZ01000010">
    <property type="protein sequence ID" value="SFU61594.1"/>
    <property type="molecule type" value="Genomic_DNA"/>
</dbReference>
<reference evidence="3" key="1">
    <citation type="submission" date="2016-10" db="EMBL/GenBank/DDBJ databases">
        <authorList>
            <person name="Varghese N."/>
            <person name="Submissions S."/>
        </authorList>
    </citation>
    <scope>NUCLEOTIDE SEQUENCE [LARGE SCALE GENOMIC DNA]</scope>
    <source>
        <strain evidence="3">Nl14</strain>
    </source>
</reference>
<dbReference type="AlphaFoldDB" id="A0A1I7HLD7"/>
<dbReference type="InterPro" id="IPR010982">
    <property type="entry name" value="Lambda_DNA-bd_dom_sf"/>
</dbReference>
<dbReference type="SUPFAM" id="SSF47413">
    <property type="entry name" value="lambda repressor-like DNA-binding domains"/>
    <property type="match status" value="1"/>
</dbReference>
<evidence type="ECO:0000259" key="1">
    <source>
        <dbReference type="PROSITE" id="PS50943"/>
    </source>
</evidence>
<organism evidence="2 3">
    <name type="scientific">Nitrosospira multiformis</name>
    <dbReference type="NCBI Taxonomy" id="1231"/>
    <lineage>
        <taxon>Bacteria</taxon>
        <taxon>Pseudomonadati</taxon>
        <taxon>Pseudomonadota</taxon>
        <taxon>Betaproteobacteria</taxon>
        <taxon>Nitrosomonadales</taxon>
        <taxon>Nitrosomonadaceae</taxon>
        <taxon>Nitrosospira</taxon>
    </lineage>
</organism>
<dbReference type="Proteomes" id="UP000182649">
    <property type="component" value="Unassembled WGS sequence"/>
</dbReference>
<feature type="domain" description="HTH cro/C1-type" evidence="1">
    <location>
        <begin position="12"/>
        <end position="61"/>
    </location>
</feature>
<protein>
    <submittedName>
        <fullName evidence="2">Putative transcriptional regulator</fullName>
    </submittedName>
</protein>
<dbReference type="Pfam" id="PF13443">
    <property type="entry name" value="HTH_26"/>
    <property type="match status" value="1"/>
</dbReference>
<dbReference type="GO" id="GO:0003677">
    <property type="term" value="F:DNA binding"/>
    <property type="evidence" value="ECO:0007669"/>
    <property type="project" value="InterPro"/>
</dbReference>
<accession>A0A1I7HLD7</accession>
<dbReference type="InterPro" id="IPR001387">
    <property type="entry name" value="Cro/C1-type_HTH"/>
</dbReference>
<name>A0A1I7HLD7_9PROT</name>
<sequence length="78" mass="8766">MISCRLSTILGAKRLKVSDVCRATGIARATIDRYYYDKVNSFDREVLAKLCNYLKVKPGDLLVIVEQGKLFDADVDLP</sequence>
<dbReference type="Gene3D" id="1.10.260.40">
    <property type="entry name" value="lambda repressor-like DNA-binding domains"/>
    <property type="match status" value="1"/>
</dbReference>
<proteinExistence type="predicted"/>
<evidence type="ECO:0000313" key="3">
    <source>
        <dbReference type="Proteomes" id="UP000182649"/>
    </source>
</evidence>
<evidence type="ECO:0000313" key="2">
    <source>
        <dbReference type="EMBL" id="SFU61594.1"/>
    </source>
</evidence>